<dbReference type="EMBL" id="CP120733">
    <property type="protein sequence ID" value="WFD11290.1"/>
    <property type="molecule type" value="Genomic_DNA"/>
</dbReference>
<keyword evidence="1 2" id="KW-0238">DNA-binding</keyword>
<evidence type="ECO:0000256" key="1">
    <source>
        <dbReference type="ARBA" id="ARBA00023125"/>
    </source>
</evidence>
<organism evidence="4 5">
    <name type="scientific">Tepidibacter hydrothermalis</name>
    <dbReference type="NCBI Taxonomy" id="3036126"/>
    <lineage>
        <taxon>Bacteria</taxon>
        <taxon>Bacillati</taxon>
        <taxon>Bacillota</taxon>
        <taxon>Clostridia</taxon>
        <taxon>Peptostreptococcales</taxon>
        <taxon>Peptostreptococcaceae</taxon>
        <taxon>Tepidibacter</taxon>
    </lineage>
</organism>
<keyword evidence="5" id="KW-1185">Reference proteome</keyword>
<accession>A0ABY8EHF7</accession>
<dbReference type="SUPFAM" id="SSF46689">
    <property type="entry name" value="Homeodomain-like"/>
    <property type="match status" value="1"/>
</dbReference>
<dbReference type="Proteomes" id="UP001222800">
    <property type="component" value="Chromosome"/>
</dbReference>
<gene>
    <name evidence="4" type="ORF">P4S50_04225</name>
</gene>
<dbReference type="Gene3D" id="1.10.357.10">
    <property type="entry name" value="Tetracycline Repressor, domain 2"/>
    <property type="match status" value="1"/>
</dbReference>
<protein>
    <submittedName>
        <fullName evidence="4">TetR/AcrR family transcriptional regulator</fullName>
    </submittedName>
</protein>
<reference evidence="4 5" key="1">
    <citation type="submission" date="2023-03" db="EMBL/GenBank/DDBJ databases">
        <title>Complete genome sequence of Tepidibacter sp. SWIR-1, isolated from a deep-sea hydrothermal vent.</title>
        <authorList>
            <person name="Li X."/>
        </authorList>
    </citation>
    <scope>NUCLEOTIDE SEQUENCE [LARGE SCALE GENOMIC DNA]</scope>
    <source>
        <strain evidence="4 5">SWIR-1</strain>
    </source>
</reference>
<proteinExistence type="predicted"/>
<dbReference type="InterPro" id="IPR001647">
    <property type="entry name" value="HTH_TetR"/>
</dbReference>
<dbReference type="Pfam" id="PF00440">
    <property type="entry name" value="TetR_N"/>
    <property type="match status" value="1"/>
</dbReference>
<evidence type="ECO:0000313" key="4">
    <source>
        <dbReference type="EMBL" id="WFD11290.1"/>
    </source>
</evidence>
<feature type="domain" description="HTH tetR-type" evidence="3">
    <location>
        <begin position="13"/>
        <end position="73"/>
    </location>
</feature>
<evidence type="ECO:0000313" key="5">
    <source>
        <dbReference type="Proteomes" id="UP001222800"/>
    </source>
</evidence>
<evidence type="ECO:0000256" key="2">
    <source>
        <dbReference type="PROSITE-ProRule" id="PRU00335"/>
    </source>
</evidence>
<dbReference type="RefSeq" id="WP_277733313.1">
    <property type="nucleotide sequence ID" value="NZ_CP120733.1"/>
</dbReference>
<dbReference type="PROSITE" id="PS50977">
    <property type="entry name" value="HTH_TETR_2"/>
    <property type="match status" value="1"/>
</dbReference>
<dbReference type="InterPro" id="IPR009057">
    <property type="entry name" value="Homeodomain-like_sf"/>
</dbReference>
<evidence type="ECO:0000259" key="3">
    <source>
        <dbReference type="PROSITE" id="PS50977"/>
    </source>
</evidence>
<dbReference type="InterPro" id="IPR050624">
    <property type="entry name" value="HTH-type_Tx_Regulator"/>
</dbReference>
<feature type="DNA-binding region" description="H-T-H motif" evidence="2">
    <location>
        <begin position="36"/>
        <end position="55"/>
    </location>
</feature>
<dbReference type="PRINTS" id="PR00455">
    <property type="entry name" value="HTHTETR"/>
</dbReference>
<sequence length="200" mass="23767">MKDIKEPIQKRAIEKKLKLIESAKKVFNDKGYHNTHIKDITLEAGISTGLFYKYFKDKNDIYIQVVKLLIEKDMEVVLDFKDRMSKEDNKKQVIRSYIENRMELIIYKGIMEELDVLIKENQSIKNFINNVKKGYLNAIKDILFQIWDNTTESTIHVGAMLIWRTIYSNIIEIANMNNLELKNEYIDNLTDLIYQYMKLD</sequence>
<name>A0ABY8EHF7_9FIRM</name>
<dbReference type="PANTHER" id="PTHR43479:SF11">
    <property type="entry name" value="ACREF_ENVCD OPERON REPRESSOR-RELATED"/>
    <property type="match status" value="1"/>
</dbReference>
<dbReference type="PANTHER" id="PTHR43479">
    <property type="entry name" value="ACREF/ENVCD OPERON REPRESSOR-RELATED"/>
    <property type="match status" value="1"/>
</dbReference>